<evidence type="ECO:0000313" key="2">
    <source>
        <dbReference type="EMBL" id="QHT80076.1"/>
    </source>
</evidence>
<name>A0A6C0HJ00_9ZZZZ</name>
<feature type="transmembrane region" description="Helical" evidence="1">
    <location>
        <begin position="71"/>
        <end position="92"/>
    </location>
</feature>
<organism evidence="2">
    <name type="scientific">viral metagenome</name>
    <dbReference type="NCBI Taxonomy" id="1070528"/>
    <lineage>
        <taxon>unclassified sequences</taxon>
        <taxon>metagenomes</taxon>
        <taxon>organismal metagenomes</taxon>
    </lineage>
</organism>
<sequence length="227" mass="24779">MEILQETKDSSHKTFFTHVFSTTEEGKAEMLNAVQYSTLGVIPVVALNKLISRFIPDADSDKSSLELLAEIFFQLVVMFCGIIIIHRIITYIPTYSGFKYDALILTNVILAFLILVLSIQTKLGLKVNILVDRIGELWNGPEDAKGDAKRGVRVKQPMAQHSPSQADYLDNSQMQQGVFPPAPVSTTSVGGGYDTMMRGSPPVQEYQMPSGPVAANGVLGGGFGSFF</sequence>
<protein>
    <submittedName>
        <fullName evidence="2">Uncharacterized protein</fullName>
    </submittedName>
</protein>
<feature type="transmembrane region" description="Helical" evidence="1">
    <location>
        <begin position="98"/>
        <end position="119"/>
    </location>
</feature>
<evidence type="ECO:0000256" key="1">
    <source>
        <dbReference type="SAM" id="Phobius"/>
    </source>
</evidence>
<keyword evidence="1" id="KW-1133">Transmembrane helix</keyword>
<dbReference type="EMBL" id="MN739960">
    <property type="protein sequence ID" value="QHT80076.1"/>
    <property type="molecule type" value="Genomic_DNA"/>
</dbReference>
<keyword evidence="1" id="KW-0472">Membrane</keyword>
<reference evidence="2" key="1">
    <citation type="journal article" date="2020" name="Nature">
        <title>Giant virus diversity and host interactions through global metagenomics.</title>
        <authorList>
            <person name="Schulz F."/>
            <person name="Roux S."/>
            <person name="Paez-Espino D."/>
            <person name="Jungbluth S."/>
            <person name="Walsh D.A."/>
            <person name="Denef V.J."/>
            <person name="McMahon K.D."/>
            <person name="Konstantinidis K.T."/>
            <person name="Eloe-Fadrosh E.A."/>
            <person name="Kyrpides N.C."/>
            <person name="Woyke T."/>
        </authorList>
    </citation>
    <scope>NUCLEOTIDE SEQUENCE</scope>
    <source>
        <strain evidence="2">GVMAG-M-3300023184-105</strain>
    </source>
</reference>
<keyword evidence="1" id="KW-0812">Transmembrane</keyword>
<accession>A0A6C0HJ00</accession>
<dbReference type="AlphaFoldDB" id="A0A6C0HJ00"/>
<proteinExistence type="predicted"/>